<evidence type="ECO:0000313" key="10">
    <source>
        <dbReference type="Proteomes" id="UP001208570"/>
    </source>
</evidence>
<dbReference type="PANTHER" id="PTHR19134">
    <property type="entry name" value="RECEPTOR-TYPE TYROSINE-PROTEIN PHOSPHATASE"/>
    <property type="match status" value="1"/>
</dbReference>
<dbReference type="InterPro" id="IPR003595">
    <property type="entry name" value="Tyr_Pase_cat"/>
</dbReference>
<dbReference type="EMBL" id="JAODUP010000839">
    <property type="protein sequence ID" value="KAK2143473.1"/>
    <property type="molecule type" value="Genomic_DNA"/>
</dbReference>
<comment type="catalytic activity">
    <reaction evidence="6">
        <text>O-phospho-L-tyrosyl-[protein] + H2O = L-tyrosyl-[protein] + phosphate</text>
        <dbReference type="Rhea" id="RHEA:10684"/>
        <dbReference type="Rhea" id="RHEA-COMP:10136"/>
        <dbReference type="Rhea" id="RHEA-COMP:20101"/>
        <dbReference type="ChEBI" id="CHEBI:15377"/>
        <dbReference type="ChEBI" id="CHEBI:43474"/>
        <dbReference type="ChEBI" id="CHEBI:46858"/>
        <dbReference type="ChEBI" id="CHEBI:61978"/>
        <dbReference type="EC" id="3.1.3.48"/>
    </reaction>
</comment>
<evidence type="ECO:0000256" key="4">
    <source>
        <dbReference type="ARBA" id="ARBA00022912"/>
    </source>
</evidence>
<keyword evidence="2" id="KW-0732">Signal</keyword>
<keyword evidence="3" id="KW-0378">Hydrolase</keyword>
<proteinExistence type="predicted"/>
<dbReference type="SMART" id="SM00404">
    <property type="entry name" value="PTPc_motif"/>
    <property type="match status" value="1"/>
</dbReference>
<dbReference type="InterPro" id="IPR000242">
    <property type="entry name" value="PTP_cat"/>
</dbReference>
<dbReference type="SUPFAM" id="SSF52799">
    <property type="entry name" value="(Phosphotyrosine protein) phosphatases II"/>
    <property type="match status" value="1"/>
</dbReference>
<sequence length="638" mass="73714">MLLDKPVHGKETTEILSLTSSSIEVKWKQLSAVPANLSRFYGYIVSYKESKRINYTEVESRTHKSSNETFVADITDLSFNTQYDITVRPYREMNGERDVASAYQTLHAKTSCKAPEKPLILNLAVLDLGKPEIPNISVTYQNKIELIPNCEEVTNISLKYELTEDDHYSYAVLSLIENTYTIIPDIDGEYQIWITVTNNEGYSSDSEKHTISIKNVPPEEDLFNDITQKAFQSSKDNSLADVSVSEEQIVIKEDESVQAEECLYANSAINVVNFEGYVEKRMAQIETLSTEYDELPAPDMSRCLTAKRDENKDRNRFRKIYPYDETRVLLEGTANNNDEYINATYITEQYIFLHKAVVEFIKHMNTSHNCNRFTQNFASVCDPQPDPEIMSSLKQELKHILDLKETTGNQDKGGLTEENINKNRNLEVVPGIQKDCLYLSFAVHDSKIVTQMPLPHTMGDFWKLNCGPYWPEEIGSKKCYGEVEVELLAADKSSECITIRDFRLEIIKKKSFAPPEVMTIRHFQLQSWPDKHKLPPYRKHLFDLMDQLHRWEQRQKIRLKEWKILVHCIDGGIRSGLFCGASFMLDRMKAEQDVNVSLSVRSIRRTRPQFFNSIVEYQFLYQMAVERLTESSEYVNTV</sequence>
<evidence type="ECO:0000259" key="7">
    <source>
        <dbReference type="PROSITE" id="PS50055"/>
    </source>
</evidence>
<dbReference type="InterPro" id="IPR029021">
    <property type="entry name" value="Prot-tyrosine_phosphatase-like"/>
</dbReference>
<keyword evidence="5" id="KW-0472">Membrane</keyword>
<dbReference type="GO" id="GO:0004725">
    <property type="term" value="F:protein tyrosine phosphatase activity"/>
    <property type="evidence" value="ECO:0007669"/>
    <property type="project" value="UniProtKB-EC"/>
</dbReference>
<dbReference type="Gene3D" id="3.90.190.10">
    <property type="entry name" value="Protein tyrosine phosphatase superfamily"/>
    <property type="match status" value="2"/>
</dbReference>
<dbReference type="Pfam" id="PF00102">
    <property type="entry name" value="Y_phosphatase"/>
    <property type="match status" value="2"/>
</dbReference>
<comment type="subcellular location">
    <subcellularLocation>
        <location evidence="1">Membrane</location>
        <topology evidence="1">Single-pass membrane protein</topology>
    </subcellularLocation>
</comment>
<evidence type="ECO:0008006" key="11">
    <source>
        <dbReference type="Google" id="ProtNLM"/>
    </source>
</evidence>
<protein>
    <recommendedName>
        <fullName evidence="11">Protein-tyrosine-phosphatase</fullName>
    </recommendedName>
</protein>
<name>A0AAD9IZZ2_9ANNE</name>
<comment type="caution">
    <text evidence="9">The sequence shown here is derived from an EMBL/GenBank/DDBJ whole genome shotgun (WGS) entry which is preliminary data.</text>
</comment>
<dbReference type="InterPro" id="IPR036116">
    <property type="entry name" value="FN3_sf"/>
</dbReference>
<dbReference type="SUPFAM" id="SSF49265">
    <property type="entry name" value="Fibronectin type III"/>
    <property type="match status" value="1"/>
</dbReference>
<dbReference type="PROSITE" id="PS50055">
    <property type="entry name" value="TYR_PHOSPHATASE_PTP"/>
    <property type="match status" value="1"/>
</dbReference>
<dbReference type="SMART" id="SM00194">
    <property type="entry name" value="PTPc"/>
    <property type="match status" value="1"/>
</dbReference>
<dbReference type="SMART" id="SM00060">
    <property type="entry name" value="FN3"/>
    <property type="match status" value="1"/>
</dbReference>
<dbReference type="PROSITE" id="PS00383">
    <property type="entry name" value="TYR_PHOSPHATASE_1"/>
    <property type="match status" value="1"/>
</dbReference>
<organism evidence="9 10">
    <name type="scientific">Paralvinella palmiformis</name>
    <dbReference type="NCBI Taxonomy" id="53620"/>
    <lineage>
        <taxon>Eukaryota</taxon>
        <taxon>Metazoa</taxon>
        <taxon>Spiralia</taxon>
        <taxon>Lophotrochozoa</taxon>
        <taxon>Annelida</taxon>
        <taxon>Polychaeta</taxon>
        <taxon>Sedentaria</taxon>
        <taxon>Canalipalpata</taxon>
        <taxon>Terebellida</taxon>
        <taxon>Terebelliformia</taxon>
        <taxon>Alvinellidae</taxon>
        <taxon>Paralvinella</taxon>
    </lineage>
</organism>
<dbReference type="AlphaFoldDB" id="A0AAD9IZZ2"/>
<evidence type="ECO:0000259" key="8">
    <source>
        <dbReference type="PROSITE" id="PS50056"/>
    </source>
</evidence>
<evidence type="ECO:0000256" key="6">
    <source>
        <dbReference type="ARBA" id="ARBA00051722"/>
    </source>
</evidence>
<evidence type="ECO:0000256" key="3">
    <source>
        <dbReference type="ARBA" id="ARBA00022801"/>
    </source>
</evidence>
<evidence type="ECO:0000256" key="1">
    <source>
        <dbReference type="ARBA" id="ARBA00004167"/>
    </source>
</evidence>
<dbReference type="GO" id="GO:0016020">
    <property type="term" value="C:membrane"/>
    <property type="evidence" value="ECO:0007669"/>
    <property type="project" value="UniProtKB-SubCell"/>
</dbReference>
<dbReference type="CDD" id="cd00063">
    <property type="entry name" value="FN3"/>
    <property type="match status" value="1"/>
</dbReference>
<dbReference type="PANTHER" id="PTHR19134:SF449">
    <property type="entry name" value="TYROSINE-PROTEIN PHOSPHATASE 1"/>
    <property type="match status" value="1"/>
</dbReference>
<accession>A0AAD9IZZ2</accession>
<keyword evidence="4" id="KW-0904">Protein phosphatase</keyword>
<dbReference type="PROSITE" id="PS50056">
    <property type="entry name" value="TYR_PHOSPHATASE_2"/>
    <property type="match status" value="1"/>
</dbReference>
<dbReference type="Gene3D" id="2.60.40.10">
    <property type="entry name" value="Immunoglobulins"/>
    <property type="match status" value="1"/>
</dbReference>
<keyword evidence="10" id="KW-1185">Reference proteome</keyword>
<dbReference type="Proteomes" id="UP001208570">
    <property type="component" value="Unassembled WGS sequence"/>
</dbReference>
<feature type="domain" description="Tyrosine specific protein phosphatases" evidence="8">
    <location>
        <begin position="539"/>
        <end position="618"/>
    </location>
</feature>
<dbReference type="InterPro" id="IPR003961">
    <property type="entry name" value="FN3_dom"/>
</dbReference>
<dbReference type="InterPro" id="IPR016130">
    <property type="entry name" value="Tyr_Pase_AS"/>
</dbReference>
<dbReference type="InterPro" id="IPR050348">
    <property type="entry name" value="Protein-Tyr_Phosphatase"/>
</dbReference>
<dbReference type="PRINTS" id="PR00700">
    <property type="entry name" value="PRTYPHPHTASE"/>
</dbReference>
<feature type="domain" description="Tyrosine-protein phosphatase" evidence="7">
    <location>
        <begin position="288"/>
        <end position="627"/>
    </location>
</feature>
<evidence type="ECO:0000256" key="5">
    <source>
        <dbReference type="ARBA" id="ARBA00023136"/>
    </source>
</evidence>
<dbReference type="InterPro" id="IPR000387">
    <property type="entry name" value="Tyr_Pase_dom"/>
</dbReference>
<reference evidence="9" key="1">
    <citation type="journal article" date="2023" name="Mol. Biol. Evol.">
        <title>Third-Generation Sequencing Reveals the Adaptive Role of the Epigenome in Three Deep-Sea Polychaetes.</title>
        <authorList>
            <person name="Perez M."/>
            <person name="Aroh O."/>
            <person name="Sun Y."/>
            <person name="Lan Y."/>
            <person name="Juniper S.K."/>
            <person name="Young C.R."/>
            <person name="Angers B."/>
            <person name="Qian P.Y."/>
        </authorList>
    </citation>
    <scope>NUCLEOTIDE SEQUENCE</scope>
    <source>
        <strain evidence="9">P08H-3</strain>
    </source>
</reference>
<evidence type="ECO:0000313" key="9">
    <source>
        <dbReference type="EMBL" id="KAK2143473.1"/>
    </source>
</evidence>
<evidence type="ECO:0000256" key="2">
    <source>
        <dbReference type="ARBA" id="ARBA00022729"/>
    </source>
</evidence>
<gene>
    <name evidence="9" type="ORF">LSH36_839g05111</name>
</gene>
<dbReference type="InterPro" id="IPR013783">
    <property type="entry name" value="Ig-like_fold"/>
</dbReference>